<evidence type="ECO:0000259" key="1">
    <source>
        <dbReference type="Pfam" id="PF00248"/>
    </source>
</evidence>
<accession>A0ABX1S606</accession>
<dbReference type="CDD" id="cd19095">
    <property type="entry name" value="AKR_PA4992-like"/>
    <property type="match status" value="1"/>
</dbReference>
<dbReference type="Gene3D" id="3.20.20.100">
    <property type="entry name" value="NADP-dependent oxidoreductase domain"/>
    <property type="match status" value="1"/>
</dbReference>
<evidence type="ECO:0000313" key="3">
    <source>
        <dbReference type="Proteomes" id="UP000820669"/>
    </source>
</evidence>
<dbReference type="SUPFAM" id="SSF51430">
    <property type="entry name" value="NAD(P)-linked oxidoreductase"/>
    <property type="match status" value="1"/>
</dbReference>
<reference evidence="2 3" key="1">
    <citation type="submission" date="2020-04" db="EMBL/GenBank/DDBJ databases">
        <authorList>
            <person name="Klaysubun C."/>
            <person name="Duangmal K."/>
            <person name="Lipun K."/>
        </authorList>
    </citation>
    <scope>NUCLEOTIDE SEQUENCE [LARGE SCALE GENOMIC DNA]</scope>
    <source>
        <strain evidence="2 3">K10HN5</strain>
    </source>
</reference>
<protein>
    <submittedName>
        <fullName evidence="2">Aldo/keto reductase</fullName>
    </submittedName>
</protein>
<dbReference type="Pfam" id="PF00248">
    <property type="entry name" value="Aldo_ket_red"/>
    <property type="match status" value="1"/>
</dbReference>
<dbReference type="PANTHER" id="PTHR43312:SF1">
    <property type="entry name" value="NADP-DEPENDENT OXIDOREDUCTASE DOMAIN-CONTAINING PROTEIN"/>
    <property type="match status" value="1"/>
</dbReference>
<proteinExistence type="predicted"/>
<keyword evidence="3" id="KW-1185">Reference proteome</keyword>
<dbReference type="PANTHER" id="PTHR43312">
    <property type="entry name" value="D-THREO-ALDOSE 1-DEHYDROGENASE"/>
    <property type="match status" value="1"/>
</dbReference>
<name>A0ABX1S606_9PSEU</name>
<dbReference type="InterPro" id="IPR023210">
    <property type="entry name" value="NADP_OxRdtase_dom"/>
</dbReference>
<dbReference type="RefSeq" id="WP_169380397.1">
    <property type="nucleotide sequence ID" value="NZ_JAAXLA010000008.1"/>
</dbReference>
<dbReference type="Proteomes" id="UP000820669">
    <property type="component" value="Unassembled WGS sequence"/>
</dbReference>
<dbReference type="EMBL" id="JAAXLA010000008">
    <property type="protein sequence ID" value="NMH97013.1"/>
    <property type="molecule type" value="Genomic_DNA"/>
</dbReference>
<gene>
    <name evidence="2" type="ORF">HF526_06725</name>
</gene>
<organism evidence="2 3">
    <name type="scientific">Pseudonocardia acidicola</name>
    <dbReference type="NCBI Taxonomy" id="2724939"/>
    <lineage>
        <taxon>Bacteria</taxon>
        <taxon>Bacillati</taxon>
        <taxon>Actinomycetota</taxon>
        <taxon>Actinomycetes</taxon>
        <taxon>Pseudonocardiales</taxon>
        <taxon>Pseudonocardiaceae</taxon>
        <taxon>Pseudonocardia</taxon>
    </lineage>
</organism>
<dbReference type="InterPro" id="IPR053135">
    <property type="entry name" value="AKR2_Oxidoreductase"/>
</dbReference>
<comment type="caution">
    <text evidence="2">The sequence shown here is derived from an EMBL/GenBank/DDBJ whole genome shotgun (WGS) entry which is preliminary data.</text>
</comment>
<dbReference type="InterPro" id="IPR036812">
    <property type="entry name" value="NAD(P)_OxRdtase_dom_sf"/>
</dbReference>
<feature type="domain" description="NADP-dependent oxidoreductase" evidence="1">
    <location>
        <begin position="17"/>
        <end position="248"/>
    </location>
</feature>
<sequence length="271" mass="30214">MERRRLGTWEQEVPVVGLGTWRRLEDAARTGGHVEVITTALAAGVRLYDSSPMYGRAEELLAEALGDRRPEVVVADKIWTDSREEGRQQLKRALAYFGGRVEVMQIHNLVAWRDHLPTLEAARDGGQIDLIGATHWSATAFPELETVIRTGRIQAVQIPYNPFEREVEQRILPLAADQGLGVIVMRPFGEGELLAADPGDEAIAFLQPFGVRTWAQVLLKWVLSDPRCHVAIPATSHPGRVIENVEAGSPPWFGPEERETVARLAALRRKR</sequence>
<evidence type="ECO:0000313" key="2">
    <source>
        <dbReference type="EMBL" id="NMH97013.1"/>
    </source>
</evidence>